<gene>
    <name evidence="2" type="ORF">NKR23_g10494</name>
</gene>
<dbReference type="InterPro" id="IPR051057">
    <property type="entry name" value="PI-PLC_domain"/>
</dbReference>
<dbReference type="AlphaFoldDB" id="A0AA38RCN4"/>
<dbReference type="EMBL" id="JANBVO010000047">
    <property type="protein sequence ID" value="KAJ9133877.1"/>
    <property type="molecule type" value="Genomic_DNA"/>
</dbReference>
<dbReference type="GO" id="GO:0006629">
    <property type="term" value="P:lipid metabolic process"/>
    <property type="evidence" value="ECO:0007669"/>
    <property type="project" value="InterPro"/>
</dbReference>
<evidence type="ECO:0000313" key="3">
    <source>
        <dbReference type="Proteomes" id="UP001174694"/>
    </source>
</evidence>
<organism evidence="2 3">
    <name type="scientific">Pleurostoma richardsiae</name>
    <dbReference type="NCBI Taxonomy" id="41990"/>
    <lineage>
        <taxon>Eukaryota</taxon>
        <taxon>Fungi</taxon>
        <taxon>Dikarya</taxon>
        <taxon>Ascomycota</taxon>
        <taxon>Pezizomycotina</taxon>
        <taxon>Sordariomycetes</taxon>
        <taxon>Sordariomycetidae</taxon>
        <taxon>Calosphaeriales</taxon>
        <taxon>Pleurostomataceae</taxon>
        <taxon>Pleurostoma</taxon>
    </lineage>
</organism>
<dbReference type="SMART" id="SM00148">
    <property type="entry name" value="PLCXc"/>
    <property type="match status" value="1"/>
</dbReference>
<keyword evidence="3" id="KW-1185">Reference proteome</keyword>
<dbReference type="PANTHER" id="PTHR13593">
    <property type="match status" value="1"/>
</dbReference>
<reference evidence="2" key="1">
    <citation type="submission" date="2022-07" db="EMBL/GenBank/DDBJ databases">
        <title>Fungi with potential for degradation of polypropylene.</title>
        <authorList>
            <person name="Gostincar C."/>
        </authorList>
    </citation>
    <scope>NUCLEOTIDE SEQUENCE</scope>
    <source>
        <strain evidence="2">EXF-13308</strain>
    </source>
</reference>
<protein>
    <submittedName>
        <fullName evidence="2">PLC-like phosphodiesterase</fullName>
    </submittedName>
</protein>
<dbReference type="GO" id="GO:0008081">
    <property type="term" value="F:phosphoric diester hydrolase activity"/>
    <property type="evidence" value="ECO:0007669"/>
    <property type="project" value="InterPro"/>
</dbReference>
<dbReference type="Gene3D" id="3.20.20.190">
    <property type="entry name" value="Phosphatidylinositol (PI) phosphodiesterase"/>
    <property type="match status" value="1"/>
</dbReference>
<accession>A0AA38RCN4</accession>
<name>A0AA38RCN4_9PEZI</name>
<proteinExistence type="predicted"/>
<dbReference type="InterPro" id="IPR017946">
    <property type="entry name" value="PLC-like_Pdiesterase_TIM-brl"/>
</dbReference>
<feature type="domain" description="Phosphatidylinositol-specific phospholipase C X" evidence="1">
    <location>
        <begin position="52"/>
        <end position="222"/>
    </location>
</feature>
<sequence length="379" mass="40855">MAIGSNEDGGTGAPSLGQLALQRTLSNASQIFGTVKAGSTSATATWMARYPDSTPLAQLNIPGTHDSATWNYDAKAQARLAPVAALAGATVYPWQAYRTQRRSMADALEAGVRFFDLRFAPDVTGVRLVFWHASGLLSETATLEDVLFGFFAWLDSHPTETVLLSLKIEDMTWGSQDPSSLVTQMQLYELLTGAAARRYILQASGVLGQLGAARGKAVVVRRFTLDKLPPEWDAALPGIHLPPSLWTKNSPAMELVYNRPLGLAAYIEDCYEAQAVPLTAGAQENIEEKVRVTTAHLDKAARAEHARALFITFASAERVYAAKPVTPDMMALGGPGMPTGGVNDQLAAYLREAKGKRLGILVLDFWNEPEDLVALILGL</sequence>
<comment type="caution">
    <text evidence="2">The sequence shown here is derived from an EMBL/GenBank/DDBJ whole genome shotgun (WGS) entry which is preliminary data.</text>
</comment>
<evidence type="ECO:0000259" key="1">
    <source>
        <dbReference type="SMART" id="SM00148"/>
    </source>
</evidence>
<dbReference type="InterPro" id="IPR000909">
    <property type="entry name" value="PLipase_C_PInositol-sp_X_dom"/>
</dbReference>
<dbReference type="Proteomes" id="UP001174694">
    <property type="component" value="Unassembled WGS sequence"/>
</dbReference>
<dbReference type="PROSITE" id="PS50007">
    <property type="entry name" value="PIPLC_X_DOMAIN"/>
    <property type="match status" value="1"/>
</dbReference>
<evidence type="ECO:0000313" key="2">
    <source>
        <dbReference type="EMBL" id="KAJ9133877.1"/>
    </source>
</evidence>
<dbReference type="SUPFAM" id="SSF51695">
    <property type="entry name" value="PLC-like phosphodiesterases"/>
    <property type="match status" value="1"/>
</dbReference>
<dbReference type="PANTHER" id="PTHR13593:SF116">
    <property type="entry name" value="PLC-LIKE PHOSPHODIESTERASE"/>
    <property type="match status" value="1"/>
</dbReference>